<protein>
    <submittedName>
        <fullName evidence="2">Tetratricopeptide repeat protein</fullName>
    </submittedName>
</protein>
<evidence type="ECO:0000313" key="3">
    <source>
        <dbReference type="Proteomes" id="UP000593875"/>
    </source>
</evidence>
<dbReference type="Gene3D" id="1.25.40.10">
    <property type="entry name" value="Tetratricopeptide repeat domain"/>
    <property type="match status" value="1"/>
</dbReference>
<feature type="transmembrane region" description="Helical" evidence="1">
    <location>
        <begin position="52"/>
        <end position="74"/>
    </location>
</feature>
<keyword evidence="1" id="KW-0472">Membrane</keyword>
<dbReference type="EMBL" id="CP062941">
    <property type="protein sequence ID" value="QOL51336.1"/>
    <property type="molecule type" value="Genomic_DNA"/>
</dbReference>
<gene>
    <name evidence="2" type="ORF">LPB04_08775</name>
</gene>
<dbReference type="Proteomes" id="UP000593875">
    <property type="component" value="Chromosome"/>
</dbReference>
<dbReference type="NCBIfam" id="NF047558">
    <property type="entry name" value="TPR_END_plus"/>
    <property type="match status" value="1"/>
</dbReference>
<organism evidence="2 3">
    <name type="scientific">Massilia litorea</name>
    <dbReference type="NCBI Taxonomy" id="2769491"/>
    <lineage>
        <taxon>Bacteria</taxon>
        <taxon>Pseudomonadati</taxon>
        <taxon>Pseudomonadota</taxon>
        <taxon>Betaproteobacteria</taxon>
        <taxon>Burkholderiales</taxon>
        <taxon>Oxalobacteraceae</taxon>
        <taxon>Telluria group</taxon>
        <taxon>Massilia</taxon>
    </lineage>
</organism>
<dbReference type="RefSeq" id="WP_193688311.1">
    <property type="nucleotide sequence ID" value="NZ_CP062941.1"/>
</dbReference>
<keyword evidence="1" id="KW-1133">Transmembrane helix</keyword>
<dbReference type="InterPro" id="IPR011990">
    <property type="entry name" value="TPR-like_helical_dom_sf"/>
</dbReference>
<dbReference type="SUPFAM" id="SSF48452">
    <property type="entry name" value="TPR-like"/>
    <property type="match status" value="1"/>
</dbReference>
<evidence type="ECO:0000256" key="1">
    <source>
        <dbReference type="SAM" id="Phobius"/>
    </source>
</evidence>
<dbReference type="Pfam" id="PF13432">
    <property type="entry name" value="TPR_16"/>
    <property type="match status" value="1"/>
</dbReference>
<keyword evidence="1" id="KW-0812">Transmembrane</keyword>
<keyword evidence="3" id="KW-1185">Reference proteome</keyword>
<dbReference type="KEGG" id="mlir:LPB04_08775"/>
<sequence>MAKYKCPTLGDCERANTGEVFERAPGEDLKCPGCTTLLEPQLSSEAAPKRPVALVAGVAAAIVLLGAGGAYAYLKRGPAEPVVAQAAADAAVPAPQQQAQGGIAPSDSETAALRREGEARLVDGKAAEAESAGSKAAANEMLKVAIAKMAQGKLDDAEKEFEAARARAPQQPLVYYNLAVLRLKQQRTDDALKQFEAAFMAGFEHFKEMDSDPDLDALRADPRFTELVKKYRPSA</sequence>
<reference evidence="2 3" key="1">
    <citation type="submission" date="2020-10" db="EMBL/GenBank/DDBJ databases">
        <title>Genome sequencing of Massilia sp. LPB0304.</title>
        <authorList>
            <person name="Kim J."/>
        </authorList>
    </citation>
    <scope>NUCLEOTIDE SEQUENCE [LARGE SCALE GENOMIC DNA]</scope>
    <source>
        <strain evidence="2 3">LPB0304</strain>
    </source>
</reference>
<name>A0A7L9UB53_9BURK</name>
<proteinExistence type="predicted"/>
<accession>A0A7L9UB53</accession>
<evidence type="ECO:0000313" key="2">
    <source>
        <dbReference type="EMBL" id="QOL51336.1"/>
    </source>
</evidence>
<dbReference type="AlphaFoldDB" id="A0A7L9UB53"/>